<reference evidence="4" key="1">
    <citation type="submission" date="2016-10" db="EMBL/GenBank/DDBJ databases">
        <authorList>
            <person name="Varghese N."/>
            <person name="Submissions S."/>
        </authorList>
    </citation>
    <scope>NUCLEOTIDE SEQUENCE [LARGE SCALE GENOMIC DNA]</scope>
    <source>
        <strain evidence="4">CGMCC 1.10121</strain>
    </source>
</reference>
<evidence type="ECO:0000256" key="1">
    <source>
        <dbReference type="SAM" id="MobiDB-lite"/>
    </source>
</evidence>
<evidence type="ECO:0000256" key="2">
    <source>
        <dbReference type="SAM" id="Phobius"/>
    </source>
</evidence>
<feature type="transmembrane region" description="Helical" evidence="2">
    <location>
        <begin position="27"/>
        <end position="51"/>
    </location>
</feature>
<dbReference type="AlphaFoldDB" id="A0A1H8VJL9"/>
<feature type="transmembrane region" description="Helical" evidence="2">
    <location>
        <begin position="116"/>
        <end position="138"/>
    </location>
</feature>
<dbReference type="RefSeq" id="WP_244531632.1">
    <property type="nucleotide sequence ID" value="NZ_FODV01000017.1"/>
</dbReference>
<protein>
    <submittedName>
        <fullName evidence="3">Uncharacterized protein</fullName>
    </submittedName>
</protein>
<feature type="region of interest" description="Disordered" evidence="1">
    <location>
        <begin position="1"/>
        <end position="22"/>
    </location>
</feature>
<feature type="transmembrane region" description="Helical" evidence="2">
    <location>
        <begin position="194"/>
        <end position="211"/>
    </location>
</feature>
<sequence length="217" mass="23978">MGADTHHPDPLNDSGGDDSRHQPLPSLVAQVTTVGVYALITGVFLMGVSFLTNPIPDPSFPWATLPESLRIAYTQPRIEHWPVSYTVGLWLVVFTLPLVLIGAYHRYGPRLSLRPSTWLAALPMTVMLVFTTYCRFFWPKLQPPTWNAPSYTLVCWGYCSTYDPLWSNLAYAVAALGAGATYLAYRESSYAKHALATFGILAFPLGVPALVDAYGRH</sequence>
<name>A0A1H8VJL9_9EURY</name>
<accession>A0A1H8VJL9</accession>
<gene>
    <name evidence="3" type="ORF">SAMN04487948_11744</name>
</gene>
<feature type="transmembrane region" description="Helical" evidence="2">
    <location>
        <begin position="165"/>
        <end position="185"/>
    </location>
</feature>
<evidence type="ECO:0000313" key="4">
    <source>
        <dbReference type="Proteomes" id="UP000199126"/>
    </source>
</evidence>
<keyword evidence="2" id="KW-0472">Membrane</keyword>
<dbReference type="Proteomes" id="UP000199126">
    <property type="component" value="Unassembled WGS sequence"/>
</dbReference>
<keyword evidence="2" id="KW-0812">Transmembrane</keyword>
<evidence type="ECO:0000313" key="3">
    <source>
        <dbReference type="EMBL" id="SEP15615.1"/>
    </source>
</evidence>
<proteinExistence type="predicted"/>
<keyword evidence="2" id="KW-1133">Transmembrane helix</keyword>
<dbReference type="EMBL" id="FODV01000017">
    <property type="protein sequence ID" value="SEP15615.1"/>
    <property type="molecule type" value="Genomic_DNA"/>
</dbReference>
<keyword evidence="4" id="KW-1185">Reference proteome</keyword>
<organism evidence="3 4">
    <name type="scientific">Halogranum amylolyticum</name>
    <dbReference type="NCBI Taxonomy" id="660520"/>
    <lineage>
        <taxon>Archaea</taxon>
        <taxon>Methanobacteriati</taxon>
        <taxon>Methanobacteriota</taxon>
        <taxon>Stenosarchaea group</taxon>
        <taxon>Halobacteria</taxon>
        <taxon>Halobacteriales</taxon>
        <taxon>Haloferacaceae</taxon>
    </lineage>
</organism>
<feature type="transmembrane region" description="Helical" evidence="2">
    <location>
        <begin position="83"/>
        <end position="104"/>
    </location>
</feature>
<feature type="compositionally biased region" description="Basic and acidic residues" evidence="1">
    <location>
        <begin position="1"/>
        <end position="10"/>
    </location>
</feature>